<name>A0ACA9LWJ9_9GLOM</name>
<sequence length="400" mass="47971">MSDKIFLKSIKVTDENESDGFINLYGQVIVQYSSKDKEKIVIIEYTVNSWDTGDSVTALKSSALPNNQELYYFEISTFKVPNIPLHLEFLARFDVEDSTFWADSSYEYLYDEGCPKEFFFHDATIESTSQNNSTEENSLVLNEERRQLEEELRLLEEERKQYEEERKRRQQEEERRRLEEERKLLEKERRLLRKERMLFEEERRQITRKKDCSKCLKSLEINVFLNITDQCCHDISICRNCVGEHIEREFNKESIKILYSENNRHEDNENVKIKCPEDGCNEILNQKDIKEFASEETFKRYEKFLLNIALSQIDTFQWCLNPNCGSGQDHYQEGAPVMICNSCGKMTCVVHRLLIDVERREEVRGRREEEERIRREEELRRQEEERRRLEILRKNAENPS</sequence>
<organism evidence="1 2">
    <name type="scientific">Dentiscutata heterogama</name>
    <dbReference type="NCBI Taxonomy" id="1316150"/>
    <lineage>
        <taxon>Eukaryota</taxon>
        <taxon>Fungi</taxon>
        <taxon>Fungi incertae sedis</taxon>
        <taxon>Mucoromycota</taxon>
        <taxon>Glomeromycotina</taxon>
        <taxon>Glomeromycetes</taxon>
        <taxon>Diversisporales</taxon>
        <taxon>Gigasporaceae</taxon>
        <taxon>Dentiscutata</taxon>
    </lineage>
</organism>
<gene>
    <name evidence="1" type="ORF">DHETER_LOCUS5217</name>
</gene>
<comment type="caution">
    <text evidence="1">The sequence shown here is derived from an EMBL/GenBank/DDBJ whole genome shotgun (WGS) entry which is preliminary data.</text>
</comment>
<proteinExistence type="predicted"/>
<reference evidence="1" key="1">
    <citation type="submission" date="2021-06" db="EMBL/GenBank/DDBJ databases">
        <authorList>
            <person name="Kallberg Y."/>
            <person name="Tangrot J."/>
            <person name="Rosling A."/>
        </authorList>
    </citation>
    <scope>NUCLEOTIDE SEQUENCE</scope>
    <source>
        <strain evidence="1">IL203A</strain>
    </source>
</reference>
<evidence type="ECO:0000313" key="2">
    <source>
        <dbReference type="Proteomes" id="UP000789702"/>
    </source>
</evidence>
<keyword evidence="2" id="KW-1185">Reference proteome</keyword>
<dbReference type="EMBL" id="CAJVPU010005662">
    <property type="protein sequence ID" value="CAG8550821.1"/>
    <property type="molecule type" value="Genomic_DNA"/>
</dbReference>
<dbReference type="Proteomes" id="UP000789702">
    <property type="component" value="Unassembled WGS sequence"/>
</dbReference>
<protein>
    <submittedName>
        <fullName evidence="1">9534_t:CDS:1</fullName>
    </submittedName>
</protein>
<accession>A0ACA9LWJ9</accession>
<evidence type="ECO:0000313" key="1">
    <source>
        <dbReference type="EMBL" id="CAG8550821.1"/>
    </source>
</evidence>